<keyword evidence="2" id="KW-0732">Signal</keyword>
<dbReference type="AlphaFoldDB" id="W1N3H2"/>
<accession>W1N3H2</accession>
<feature type="region of interest" description="Disordered" evidence="1">
    <location>
        <begin position="83"/>
        <end position="115"/>
    </location>
</feature>
<evidence type="ECO:0000313" key="4">
    <source>
        <dbReference type="Proteomes" id="UP000019113"/>
    </source>
</evidence>
<evidence type="ECO:0000256" key="2">
    <source>
        <dbReference type="SAM" id="SignalP"/>
    </source>
</evidence>
<reference evidence="3 4" key="1">
    <citation type="submission" date="2013-08" db="EMBL/GenBank/DDBJ databases">
        <title>draft genome of Halomonas huanghegensis, strain BJGMM-B45T.</title>
        <authorList>
            <person name="Miao C."/>
            <person name="Wan Y."/>
            <person name="Jin W."/>
        </authorList>
    </citation>
    <scope>NUCLEOTIDE SEQUENCE [LARGE SCALE GENOMIC DNA]</scope>
    <source>
        <strain evidence="3 4">BJGMM-B45</strain>
    </source>
</reference>
<feature type="chain" id="PRO_5009977304" evidence="2">
    <location>
        <begin position="27"/>
        <end position="115"/>
    </location>
</feature>
<gene>
    <name evidence="3" type="ORF">BJB45_03025</name>
</gene>
<dbReference type="PATRIC" id="fig|1178482.3.peg.3208"/>
<dbReference type="KEGG" id="hhu:AR456_04510"/>
<dbReference type="OrthoDB" id="6170562at2"/>
<organism evidence="3 4">
    <name type="scientific">Halomonas huangheensis</name>
    <dbReference type="NCBI Taxonomy" id="1178482"/>
    <lineage>
        <taxon>Bacteria</taxon>
        <taxon>Pseudomonadati</taxon>
        <taxon>Pseudomonadota</taxon>
        <taxon>Gammaproteobacteria</taxon>
        <taxon>Oceanospirillales</taxon>
        <taxon>Halomonadaceae</taxon>
        <taxon>Halomonas</taxon>
    </lineage>
</organism>
<proteinExistence type="predicted"/>
<dbReference type="STRING" id="1178482.AR456_04510"/>
<feature type="compositionally biased region" description="Polar residues" evidence="1">
    <location>
        <begin position="100"/>
        <end position="115"/>
    </location>
</feature>
<comment type="caution">
    <text evidence="3">The sequence shown here is derived from an EMBL/GenBank/DDBJ whole genome shotgun (WGS) entry which is preliminary data.</text>
</comment>
<keyword evidence="4" id="KW-1185">Reference proteome</keyword>
<dbReference type="Proteomes" id="UP000019113">
    <property type="component" value="Unassembled WGS sequence"/>
</dbReference>
<evidence type="ECO:0000313" key="3">
    <source>
        <dbReference type="EMBL" id="ERL50112.1"/>
    </source>
</evidence>
<protein>
    <submittedName>
        <fullName evidence="3">Uncharacterized protein</fullName>
    </submittedName>
</protein>
<feature type="signal peptide" evidence="2">
    <location>
        <begin position="1"/>
        <end position="26"/>
    </location>
</feature>
<name>W1N3H2_9GAMM</name>
<evidence type="ECO:0000256" key="1">
    <source>
        <dbReference type="SAM" id="MobiDB-lite"/>
    </source>
</evidence>
<dbReference type="RefSeq" id="WP_021820162.1">
    <property type="nucleotide sequence ID" value="NZ_AVBC01000039.1"/>
</dbReference>
<sequence>MKRSTGRRWVVVLGASMLLTAFYAVAAEDPAIDTERLPAGVTLPEFEVINDNTLEQVRGRYIPHTDTDIGAVDGVILWDERPGRDAGGGGSGVDHRAANGLNNLQRVSVTAQRNR</sequence>
<dbReference type="EMBL" id="AVBC01000039">
    <property type="protein sequence ID" value="ERL50112.1"/>
    <property type="molecule type" value="Genomic_DNA"/>
</dbReference>